<dbReference type="OMA" id="FIRIAYH"/>
<organism evidence="2 3">
    <name type="scientific">Nematostella vectensis</name>
    <name type="common">Starlet sea anemone</name>
    <dbReference type="NCBI Taxonomy" id="45351"/>
    <lineage>
        <taxon>Eukaryota</taxon>
        <taxon>Metazoa</taxon>
        <taxon>Cnidaria</taxon>
        <taxon>Anthozoa</taxon>
        <taxon>Hexacorallia</taxon>
        <taxon>Actiniaria</taxon>
        <taxon>Edwardsiidae</taxon>
        <taxon>Nematostella</taxon>
    </lineage>
</organism>
<proteinExistence type="predicted"/>
<dbReference type="OrthoDB" id="5989238at2759"/>
<sequence>MTLAQKTDVQIDGESFDLVRIPKATSKLVTQAKGTLMGSLDLASLVDDLGKLGSFVRLAYNGVAGNTEVQIKVQRVGYKVTKLADKSAVTVHRFKSASQSVLQELQGTYQYLLDGLEEMAVETLSLLADVASKMATAADELHTDFEAATEDVIEALEDTQRAKGGEEERKKKMEQERKEFEMRKRKAEVLQKSALEAEAKAEALYNEAQIREDKALDNQDKILKILSAIFTAGAAYCGNVGLALAAKTVGDAVTSTKDNKEALDQAKTEKMRHLDDLQKQRDIRREALQQCIEFTERIKHCDDDESLAEVAAEALHNSVGALKSLSAIMMNAATFWRQMQLHCETLAKQDIQRLIEKAITLPEEKRIKVWTSTSFKTKAVQYYSKWVALDDVCGVYMHQIRDTRKDLYNYLQENYTVPQARKNVKRLAVMFADDLMKAQKEIDKKEFEASKEILALEAPPKN</sequence>
<accession>A7S5T7</accession>
<dbReference type="PhylomeDB" id="A7S5T7"/>
<keyword evidence="3" id="KW-1185">Reference proteome</keyword>
<reference evidence="2 3" key="1">
    <citation type="journal article" date="2007" name="Science">
        <title>Sea anemone genome reveals ancestral eumetazoan gene repertoire and genomic organization.</title>
        <authorList>
            <person name="Putnam N.H."/>
            <person name="Srivastava M."/>
            <person name="Hellsten U."/>
            <person name="Dirks B."/>
            <person name="Chapman J."/>
            <person name="Salamov A."/>
            <person name="Terry A."/>
            <person name="Shapiro H."/>
            <person name="Lindquist E."/>
            <person name="Kapitonov V.V."/>
            <person name="Jurka J."/>
            <person name="Genikhovich G."/>
            <person name="Grigoriev I.V."/>
            <person name="Lucas S.M."/>
            <person name="Steele R.E."/>
            <person name="Finnerty J.R."/>
            <person name="Technau U."/>
            <person name="Martindale M.Q."/>
            <person name="Rokhsar D.S."/>
        </authorList>
    </citation>
    <scope>NUCLEOTIDE SEQUENCE [LARGE SCALE GENOMIC DNA]</scope>
    <source>
        <strain evidence="3">CH2 X CH6</strain>
    </source>
</reference>
<evidence type="ECO:0000313" key="2">
    <source>
        <dbReference type="EMBL" id="EDO40962.1"/>
    </source>
</evidence>
<name>A7S5T7_NEMVE</name>
<gene>
    <name evidence="2" type="ORF">NEMVEDRAFT_v1g243062</name>
</gene>
<dbReference type="PANTHER" id="PTHR37508:SF1">
    <property type="entry name" value="TRANSMEMBRANE PROTEIN"/>
    <property type="match status" value="1"/>
</dbReference>
<dbReference type="PANTHER" id="PTHR37508">
    <property type="entry name" value="TRANSMEMBRANE PROTEIN"/>
    <property type="match status" value="1"/>
</dbReference>
<dbReference type="eggNOG" id="ENOG502RDDV">
    <property type="taxonomic scope" value="Eukaryota"/>
</dbReference>
<dbReference type="Proteomes" id="UP000001593">
    <property type="component" value="Unassembled WGS sequence"/>
</dbReference>
<protein>
    <submittedName>
        <fullName evidence="2">Uncharacterized protein</fullName>
    </submittedName>
</protein>
<dbReference type="InParanoid" id="A7S5T7"/>
<feature type="coiled-coil region" evidence="1">
    <location>
        <begin position="156"/>
        <end position="207"/>
    </location>
</feature>
<dbReference type="KEGG" id="nve:5512707"/>
<dbReference type="AlphaFoldDB" id="A7S5T7"/>
<evidence type="ECO:0000313" key="3">
    <source>
        <dbReference type="Proteomes" id="UP000001593"/>
    </source>
</evidence>
<evidence type="ECO:0000256" key="1">
    <source>
        <dbReference type="SAM" id="Coils"/>
    </source>
</evidence>
<dbReference type="HOGENOM" id="CLU_592263_0_0_1"/>
<keyword evidence="1" id="KW-0175">Coiled coil</keyword>
<dbReference type="STRING" id="45351.A7S5T7"/>
<dbReference type="EMBL" id="DS469584">
    <property type="protein sequence ID" value="EDO40962.1"/>
    <property type="molecule type" value="Genomic_DNA"/>
</dbReference>